<dbReference type="Proteomes" id="UP000318065">
    <property type="component" value="Chromosome"/>
</dbReference>
<evidence type="ECO:0000256" key="6">
    <source>
        <dbReference type="PIRSR" id="PIRSR600821-52"/>
    </source>
</evidence>
<dbReference type="GO" id="GO:0030170">
    <property type="term" value="F:pyridoxal phosphate binding"/>
    <property type="evidence" value="ECO:0007669"/>
    <property type="project" value="UniProtKB-UniRule"/>
</dbReference>
<keyword evidence="2 4" id="KW-0663">Pyridoxal phosphate</keyword>
<evidence type="ECO:0000256" key="3">
    <source>
        <dbReference type="ARBA" id="ARBA00023235"/>
    </source>
</evidence>
<dbReference type="UniPathway" id="UPA00042">
    <property type="reaction ID" value="UER00497"/>
</dbReference>
<feature type="active site" description="Proton acceptor; specific for D-alanine" evidence="4">
    <location>
        <position position="37"/>
    </location>
</feature>
<evidence type="ECO:0000313" key="8">
    <source>
        <dbReference type="EMBL" id="BBL78227.1"/>
    </source>
</evidence>
<dbReference type="EC" id="5.1.1.1" evidence="4"/>
<dbReference type="GO" id="GO:0005829">
    <property type="term" value="C:cytosol"/>
    <property type="evidence" value="ECO:0007669"/>
    <property type="project" value="TreeGrafter"/>
</dbReference>
<feature type="domain" description="Alanine racemase C-terminal" evidence="7">
    <location>
        <begin position="231"/>
        <end position="358"/>
    </location>
</feature>
<organism evidence="8 9">
    <name type="scientific">Rubrobacter xylanophilus</name>
    <dbReference type="NCBI Taxonomy" id="49319"/>
    <lineage>
        <taxon>Bacteria</taxon>
        <taxon>Bacillati</taxon>
        <taxon>Actinomycetota</taxon>
        <taxon>Rubrobacteria</taxon>
        <taxon>Rubrobacterales</taxon>
        <taxon>Rubrobacteraceae</taxon>
        <taxon>Rubrobacter</taxon>
    </lineage>
</organism>
<keyword evidence="3 4" id="KW-0413">Isomerase</keyword>
<dbReference type="EMBL" id="AP019791">
    <property type="protein sequence ID" value="BBL78227.1"/>
    <property type="molecule type" value="Genomic_DNA"/>
</dbReference>
<gene>
    <name evidence="8" type="ORF">RxyAA322_00810</name>
</gene>
<dbReference type="SUPFAM" id="SSF51419">
    <property type="entry name" value="PLP-binding barrel"/>
    <property type="match status" value="1"/>
</dbReference>
<dbReference type="AlphaFoldDB" id="A0A510HIP5"/>
<evidence type="ECO:0000256" key="2">
    <source>
        <dbReference type="ARBA" id="ARBA00022898"/>
    </source>
</evidence>
<dbReference type="PROSITE" id="PS00395">
    <property type="entry name" value="ALANINE_RACEMASE"/>
    <property type="match status" value="1"/>
</dbReference>
<evidence type="ECO:0000313" key="9">
    <source>
        <dbReference type="Proteomes" id="UP000318065"/>
    </source>
</evidence>
<dbReference type="Pfam" id="PF01168">
    <property type="entry name" value="Ala_racemase_N"/>
    <property type="match status" value="1"/>
</dbReference>
<dbReference type="Gene3D" id="2.40.37.10">
    <property type="entry name" value="Lyase, Ornithine Decarboxylase, Chain A, domain 1"/>
    <property type="match status" value="1"/>
</dbReference>
<feature type="active site" description="Proton acceptor; specific for L-alanine" evidence="4">
    <location>
        <position position="252"/>
    </location>
</feature>
<dbReference type="FunFam" id="3.20.20.10:FF:000002">
    <property type="entry name" value="Alanine racemase"/>
    <property type="match status" value="1"/>
</dbReference>
<dbReference type="InterPro" id="IPR011079">
    <property type="entry name" value="Ala_racemase_C"/>
</dbReference>
<sequence length="363" mass="38298">MGFPGRVWAEVDLGAIRHNVRLLRRRSRAPRLMAVVKADAYGHGAVPVARAALAGGADGLAVATVAEGSELRRAGIRAPILVFGDLSPVGLRLAIRERLAVSVHSVPSARRIAASGVEVHLKVDTGMNRWGLEPAEVGEALRALGRPPEGVYTHLACADSDPEATRRQLETFDAVLAAHPFGGALVHAANSAATLWHPHAHYGCVRPGIALYGLHPAGDAGDPGGEGLRPALTLRSYVAAVRRLESGEGVSYGLTFRAPGPMLAATVPVGYADGYRRALSGRAEALVRGRRRPLLGRVSMDACVFGVDGDVRLGDEVVLLGRQGDEVVPAEELAAWAGTINYEITTGLNPRRVERSYADVQGS</sequence>
<dbReference type="NCBIfam" id="TIGR00492">
    <property type="entry name" value="alr"/>
    <property type="match status" value="1"/>
</dbReference>
<comment type="similarity">
    <text evidence="4">Belongs to the alanine racemase family.</text>
</comment>
<dbReference type="InterPro" id="IPR009006">
    <property type="entry name" value="Ala_racemase/Decarboxylase_C"/>
</dbReference>
<name>A0A510HIP5_9ACTN</name>
<dbReference type="PANTHER" id="PTHR30511:SF0">
    <property type="entry name" value="ALANINE RACEMASE, CATABOLIC-RELATED"/>
    <property type="match status" value="1"/>
</dbReference>
<dbReference type="Pfam" id="PF00842">
    <property type="entry name" value="Ala_racemase_C"/>
    <property type="match status" value="1"/>
</dbReference>
<comment type="function">
    <text evidence="4">Catalyzes the interconversion of L-alanine and D-alanine. May also act on other amino acids.</text>
</comment>
<evidence type="ECO:0000256" key="1">
    <source>
        <dbReference type="ARBA" id="ARBA00001933"/>
    </source>
</evidence>
<evidence type="ECO:0000259" key="7">
    <source>
        <dbReference type="SMART" id="SM01005"/>
    </source>
</evidence>
<dbReference type="InterPro" id="IPR000821">
    <property type="entry name" value="Ala_racemase"/>
</dbReference>
<dbReference type="InterPro" id="IPR001608">
    <property type="entry name" value="Ala_racemase_N"/>
</dbReference>
<dbReference type="PRINTS" id="PR00992">
    <property type="entry name" value="ALARACEMASE"/>
</dbReference>
<feature type="binding site" evidence="4 6">
    <location>
        <position position="300"/>
    </location>
    <ligand>
        <name>substrate</name>
    </ligand>
</feature>
<dbReference type="SMART" id="SM01005">
    <property type="entry name" value="Ala_racemase_C"/>
    <property type="match status" value="1"/>
</dbReference>
<dbReference type="GO" id="GO:0030632">
    <property type="term" value="P:D-alanine biosynthetic process"/>
    <property type="evidence" value="ECO:0007669"/>
    <property type="project" value="UniProtKB-UniRule"/>
</dbReference>
<evidence type="ECO:0000256" key="5">
    <source>
        <dbReference type="PIRSR" id="PIRSR600821-50"/>
    </source>
</evidence>
<dbReference type="GO" id="GO:0008784">
    <property type="term" value="F:alanine racemase activity"/>
    <property type="evidence" value="ECO:0007669"/>
    <property type="project" value="UniProtKB-UniRule"/>
</dbReference>
<dbReference type="InterPro" id="IPR029066">
    <property type="entry name" value="PLP-binding_barrel"/>
</dbReference>
<comment type="pathway">
    <text evidence="4">Amino-acid biosynthesis; D-alanine biosynthesis; D-alanine from L-alanine: step 1/1.</text>
</comment>
<proteinExistence type="inferred from homology"/>
<keyword evidence="9" id="KW-1185">Reference proteome</keyword>
<evidence type="ECO:0000256" key="4">
    <source>
        <dbReference type="HAMAP-Rule" id="MF_01201"/>
    </source>
</evidence>
<dbReference type="InterPro" id="IPR020622">
    <property type="entry name" value="Ala_racemase_pyridoxalP-BS"/>
</dbReference>
<dbReference type="PANTHER" id="PTHR30511">
    <property type="entry name" value="ALANINE RACEMASE"/>
    <property type="match status" value="1"/>
</dbReference>
<accession>A0A510HIP5</accession>
<dbReference type="OrthoDB" id="9813814at2"/>
<feature type="binding site" evidence="4 6">
    <location>
        <position position="129"/>
    </location>
    <ligand>
        <name>substrate</name>
    </ligand>
</feature>
<feature type="modified residue" description="N6-(pyridoxal phosphate)lysine" evidence="4 5">
    <location>
        <position position="37"/>
    </location>
</feature>
<dbReference type="SUPFAM" id="SSF50621">
    <property type="entry name" value="Alanine racemase C-terminal domain-like"/>
    <property type="match status" value="1"/>
</dbReference>
<comment type="catalytic activity">
    <reaction evidence="4">
        <text>L-alanine = D-alanine</text>
        <dbReference type="Rhea" id="RHEA:20249"/>
        <dbReference type="ChEBI" id="CHEBI:57416"/>
        <dbReference type="ChEBI" id="CHEBI:57972"/>
        <dbReference type="EC" id="5.1.1.1"/>
    </reaction>
</comment>
<comment type="cofactor">
    <cofactor evidence="1 4 5">
        <name>pyridoxal 5'-phosphate</name>
        <dbReference type="ChEBI" id="CHEBI:597326"/>
    </cofactor>
</comment>
<dbReference type="Gene3D" id="3.20.20.10">
    <property type="entry name" value="Alanine racemase"/>
    <property type="match status" value="1"/>
</dbReference>
<dbReference type="RefSeq" id="WP_143526395.1">
    <property type="nucleotide sequence ID" value="NZ_AP019791.1"/>
</dbReference>
<dbReference type="HAMAP" id="MF_01201">
    <property type="entry name" value="Ala_racemase"/>
    <property type="match status" value="1"/>
</dbReference>
<dbReference type="CDD" id="cd00430">
    <property type="entry name" value="PLPDE_III_AR"/>
    <property type="match status" value="1"/>
</dbReference>
<reference evidence="8" key="1">
    <citation type="journal article" date="2019" name="Microbiol. Resour. Announc.">
        <title>Complete Genome Sequence of Rubrobacter xylanophilus Strain AA3-22, Isolated from Arima Onsen in Japan.</title>
        <authorList>
            <person name="Tomariguchi N."/>
            <person name="Miyazaki K."/>
        </authorList>
    </citation>
    <scope>NUCLEOTIDE SEQUENCE [LARGE SCALE GENOMIC DNA]</scope>
    <source>
        <strain evidence="8">AA3-22</strain>
    </source>
</reference>
<protein>
    <recommendedName>
        <fullName evidence="4">Alanine racemase</fullName>
        <ecNumber evidence="4">5.1.1.1</ecNumber>
    </recommendedName>
</protein>